<dbReference type="GO" id="GO:0071949">
    <property type="term" value="F:FAD binding"/>
    <property type="evidence" value="ECO:0007669"/>
    <property type="project" value="InterPro"/>
</dbReference>
<dbReference type="PANTHER" id="PTHR11748">
    <property type="entry name" value="D-LACTATE DEHYDROGENASE"/>
    <property type="match status" value="1"/>
</dbReference>
<evidence type="ECO:0000256" key="1">
    <source>
        <dbReference type="ARBA" id="ARBA00001974"/>
    </source>
</evidence>
<dbReference type="Gene3D" id="1.10.45.10">
    <property type="entry name" value="Vanillyl-alcohol Oxidase, Chain A, domain 4"/>
    <property type="match status" value="1"/>
</dbReference>
<dbReference type="Gene3D" id="3.30.465.10">
    <property type="match status" value="1"/>
</dbReference>
<evidence type="ECO:0000313" key="13">
    <source>
        <dbReference type="EMBL" id="GGB14864.1"/>
    </source>
</evidence>
<dbReference type="Pfam" id="PF13183">
    <property type="entry name" value="Fer4_8"/>
    <property type="match status" value="1"/>
</dbReference>
<dbReference type="EMBL" id="BMHI01000001">
    <property type="protein sequence ID" value="GGB14864.1"/>
    <property type="molecule type" value="Genomic_DNA"/>
</dbReference>
<keyword evidence="6" id="KW-0809">Transit peptide</keyword>
<organism evidence="13 14">
    <name type="scientific">Flexivirga endophytica</name>
    <dbReference type="NCBI Taxonomy" id="1849103"/>
    <lineage>
        <taxon>Bacteria</taxon>
        <taxon>Bacillati</taxon>
        <taxon>Actinomycetota</taxon>
        <taxon>Actinomycetes</taxon>
        <taxon>Micrococcales</taxon>
        <taxon>Dermacoccaceae</taxon>
        <taxon>Flexivirga</taxon>
    </lineage>
</organism>
<evidence type="ECO:0000256" key="7">
    <source>
        <dbReference type="ARBA" id="ARBA00023002"/>
    </source>
</evidence>
<dbReference type="PROSITE" id="PS51387">
    <property type="entry name" value="FAD_PCMH"/>
    <property type="match status" value="1"/>
</dbReference>
<dbReference type="EC" id="1.1.2.4" evidence="10"/>
<reference evidence="13" key="2">
    <citation type="submission" date="2020-09" db="EMBL/GenBank/DDBJ databases">
        <authorList>
            <person name="Sun Q."/>
            <person name="Zhou Y."/>
        </authorList>
    </citation>
    <scope>NUCLEOTIDE SEQUENCE</scope>
    <source>
        <strain evidence="13">CGMCC 1.15085</strain>
    </source>
</reference>
<keyword evidence="4" id="KW-0479">Metal-binding</keyword>
<evidence type="ECO:0000256" key="8">
    <source>
        <dbReference type="ARBA" id="ARBA00023004"/>
    </source>
</evidence>
<dbReference type="Pfam" id="PF02913">
    <property type="entry name" value="FAD-oxidase_C"/>
    <property type="match status" value="1"/>
</dbReference>
<dbReference type="GO" id="GO:0051536">
    <property type="term" value="F:iron-sulfur cluster binding"/>
    <property type="evidence" value="ECO:0007669"/>
    <property type="project" value="UniProtKB-KW"/>
</dbReference>
<dbReference type="GO" id="GO:0046872">
    <property type="term" value="F:metal ion binding"/>
    <property type="evidence" value="ECO:0007669"/>
    <property type="project" value="UniProtKB-KW"/>
</dbReference>
<comment type="cofactor">
    <cofactor evidence="1">
        <name>FAD</name>
        <dbReference type="ChEBI" id="CHEBI:57692"/>
    </cofactor>
</comment>
<feature type="domain" description="FAD-binding PCMH-type" evidence="12">
    <location>
        <begin position="34"/>
        <end position="262"/>
    </location>
</feature>
<dbReference type="InterPro" id="IPR036318">
    <property type="entry name" value="FAD-bd_PCMH-like_sf"/>
</dbReference>
<comment type="caution">
    <text evidence="13">The sequence shown here is derived from an EMBL/GenBank/DDBJ whole genome shotgun (WGS) entry which is preliminary data.</text>
</comment>
<evidence type="ECO:0000256" key="4">
    <source>
        <dbReference type="ARBA" id="ARBA00022723"/>
    </source>
</evidence>
<dbReference type="Pfam" id="PF01565">
    <property type="entry name" value="FAD_binding_4"/>
    <property type="match status" value="1"/>
</dbReference>
<evidence type="ECO:0000256" key="5">
    <source>
        <dbReference type="ARBA" id="ARBA00022827"/>
    </source>
</evidence>
<dbReference type="SUPFAM" id="SSF55103">
    <property type="entry name" value="FAD-linked oxidases, C-terminal domain"/>
    <property type="match status" value="1"/>
</dbReference>
<evidence type="ECO:0000259" key="11">
    <source>
        <dbReference type="PROSITE" id="PS51379"/>
    </source>
</evidence>
<dbReference type="Gene3D" id="3.30.70.2740">
    <property type="match status" value="1"/>
</dbReference>
<keyword evidence="3" id="KW-0285">Flavoprotein</keyword>
<dbReference type="InterPro" id="IPR017900">
    <property type="entry name" value="4Fe4S_Fe_S_CS"/>
</dbReference>
<dbReference type="InterPro" id="IPR016169">
    <property type="entry name" value="FAD-bd_PCMH_sub2"/>
</dbReference>
<dbReference type="SUPFAM" id="SSF56176">
    <property type="entry name" value="FAD-binding/transporter-associated domain-like"/>
    <property type="match status" value="1"/>
</dbReference>
<dbReference type="InterPro" id="IPR016167">
    <property type="entry name" value="FAD-bd_PCMH_sub1"/>
</dbReference>
<dbReference type="GO" id="GO:1903457">
    <property type="term" value="P:lactate catabolic process"/>
    <property type="evidence" value="ECO:0007669"/>
    <property type="project" value="TreeGrafter"/>
</dbReference>
<dbReference type="PROSITE" id="PS51379">
    <property type="entry name" value="4FE4S_FER_2"/>
    <property type="match status" value="1"/>
</dbReference>
<keyword evidence="7" id="KW-0560">Oxidoreductase</keyword>
<dbReference type="GO" id="GO:0008720">
    <property type="term" value="F:D-lactate dehydrogenase (NAD+) activity"/>
    <property type="evidence" value="ECO:0007669"/>
    <property type="project" value="TreeGrafter"/>
</dbReference>
<dbReference type="Pfam" id="PF02754">
    <property type="entry name" value="CCG"/>
    <property type="match status" value="1"/>
</dbReference>
<accession>A0A916SSQ7</accession>
<name>A0A916SSQ7_9MICO</name>
<reference evidence="13" key="1">
    <citation type="journal article" date="2014" name="Int. J. Syst. Evol. Microbiol.">
        <title>Complete genome sequence of Corynebacterium casei LMG S-19264T (=DSM 44701T), isolated from a smear-ripened cheese.</title>
        <authorList>
            <consortium name="US DOE Joint Genome Institute (JGI-PGF)"/>
            <person name="Walter F."/>
            <person name="Albersmeier A."/>
            <person name="Kalinowski J."/>
            <person name="Ruckert C."/>
        </authorList>
    </citation>
    <scope>NUCLEOTIDE SEQUENCE</scope>
    <source>
        <strain evidence="13">CGMCC 1.15085</strain>
    </source>
</reference>
<sequence>MTDTSTRLRSALSGVEVLDRPLDLRARAHDASHYLLIPSAVAVPRDAVQVSEVMRACGRLGIPMTFRSGGTSLSGQAVTDQVLVDTRAGFRGVEVLDDGARVRVQPGITVRAVNARLARHGRRLGPDPASEIACTIGGVVADNSSGMQCGTEFNSYRTIESMVFVLPSGTVVDTARPDADQLLRDREPLLHQGLSKLRDRVRSNPQSVATIERQFAIKNTMGYGVNSFLDHHDPVQILSHLLVGSEGTLGFVASVVFRTVPVLPEIATGLLVFDDLVSASASVDRIAGAGVATGELLDVRSLHVAQADPECPAEISGLQLDRQAAVLVEFQATTDEELSELRGMAEPALVDLPLQAPLRLTTDPIARAAFWKTRKGLFSAVAGARPSGTNALLEDVAVPVPRLGELCTNLSELFLKHSYDDSVVFGHARDGNLHFLLVEQFDDSAKLQRYDRFTNDLVDLVLGLDGTLKAEHGTGRIMAPFVERQYGAELFEVMREVKRLADPGGVLNPGAVLTDDPRAHLKDLKVAPKVEQEVDRCVECGYCEPACPSKDFTVTPRQRIVLRRELEQARLDGDDGLVASLSQDYEYAGIETCAADGMCGTACPVHIDTGDLVRRLRAESATSAEDRAWGFAAKHWSAVTRGGSAALTAASVIPAAVPMALTRGARRVAGDDRVPLYDEGLPRGGRKRPQVSEAAPEAVLFPACISAMFGAASGDGASAALVELCRAAGVSVRTPERIDSLCCGTPWSSKGHTTGHRQMRDRTLDALADATDGGRLPVVVDASSCAEGLIKLLKDASPAITVIDALDFVASTVLPKLSVTSRVPRLVLHPTCATTVLGSTRSLVRLAEAVSDDVVVPTDWGCCAFAGDRGLLHPGLTASATDPEAAQVAALDDLPGTAYVSANRTCEIGMTRATGKTYRHMLEVLAEHT</sequence>
<keyword evidence="5" id="KW-0274">FAD</keyword>
<feature type="domain" description="4Fe-4S ferredoxin-type" evidence="11">
    <location>
        <begin position="528"/>
        <end position="557"/>
    </location>
</feature>
<dbReference type="InterPro" id="IPR017896">
    <property type="entry name" value="4Fe4S_Fe-S-bd"/>
</dbReference>
<dbReference type="InterPro" id="IPR004017">
    <property type="entry name" value="Cys_rich_dom"/>
</dbReference>
<dbReference type="GO" id="GO:0004458">
    <property type="term" value="F:D-lactate dehydrogenase (cytochrome) activity"/>
    <property type="evidence" value="ECO:0007669"/>
    <property type="project" value="UniProtKB-EC"/>
</dbReference>
<dbReference type="PROSITE" id="PS00198">
    <property type="entry name" value="4FE4S_FER_1"/>
    <property type="match status" value="1"/>
</dbReference>
<evidence type="ECO:0000256" key="2">
    <source>
        <dbReference type="ARBA" id="ARBA00008000"/>
    </source>
</evidence>
<keyword evidence="14" id="KW-1185">Reference proteome</keyword>
<dbReference type="InterPro" id="IPR009051">
    <property type="entry name" value="Helical_ferredxn"/>
</dbReference>
<dbReference type="PANTHER" id="PTHR11748:SF111">
    <property type="entry name" value="D-LACTATE DEHYDROGENASE, MITOCHONDRIAL-RELATED"/>
    <property type="match status" value="1"/>
</dbReference>
<dbReference type="RefSeq" id="WP_188835004.1">
    <property type="nucleotide sequence ID" value="NZ_BMHI01000001.1"/>
</dbReference>
<dbReference type="Proteomes" id="UP000636793">
    <property type="component" value="Unassembled WGS sequence"/>
</dbReference>
<dbReference type="InterPro" id="IPR006094">
    <property type="entry name" value="Oxid_FAD_bind_N"/>
</dbReference>
<evidence type="ECO:0000256" key="6">
    <source>
        <dbReference type="ARBA" id="ARBA00022946"/>
    </source>
</evidence>
<dbReference type="AlphaFoldDB" id="A0A916SSQ7"/>
<proteinExistence type="inferred from homology"/>
<evidence type="ECO:0000256" key="3">
    <source>
        <dbReference type="ARBA" id="ARBA00022630"/>
    </source>
</evidence>
<protein>
    <recommendedName>
        <fullName evidence="10">D-lactate dehydrogenase (cytochrome)</fullName>
        <ecNumber evidence="10">1.1.2.4</ecNumber>
    </recommendedName>
</protein>
<dbReference type="Gene3D" id="1.10.1060.10">
    <property type="entry name" value="Alpha-helical ferredoxin"/>
    <property type="match status" value="1"/>
</dbReference>
<evidence type="ECO:0000256" key="10">
    <source>
        <dbReference type="ARBA" id="ARBA00038897"/>
    </source>
</evidence>
<dbReference type="InterPro" id="IPR016164">
    <property type="entry name" value="FAD-linked_Oxase-like_C"/>
</dbReference>
<gene>
    <name evidence="13" type="ORF">GCM10011492_00680</name>
</gene>
<dbReference type="Gene3D" id="3.30.43.10">
    <property type="entry name" value="Uridine Diphospho-n-acetylenolpyruvylglucosamine Reductase, domain 2"/>
    <property type="match status" value="1"/>
</dbReference>
<evidence type="ECO:0000313" key="14">
    <source>
        <dbReference type="Proteomes" id="UP000636793"/>
    </source>
</evidence>
<keyword evidence="9" id="KW-0411">Iron-sulfur</keyword>
<dbReference type="InterPro" id="IPR004113">
    <property type="entry name" value="FAD-bd_oxidored_4_C"/>
</dbReference>
<evidence type="ECO:0000256" key="9">
    <source>
        <dbReference type="ARBA" id="ARBA00023014"/>
    </source>
</evidence>
<dbReference type="InterPro" id="IPR016171">
    <property type="entry name" value="Vanillyl_alc_oxidase_C-sub2"/>
</dbReference>
<dbReference type="SUPFAM" id="SSF46548">
    <property type="entry name" value="alpha-helical ferredoxin"/>
    <property type="match status" value="1"/>
</dbReference>
<dbReference type="InterPro" id="IPR016166">
    <property type="entry name" value="FAD-bd_PCMH"/>
</dbReference>
<keyword evidence="8" id="KW-0408">Iron</keyword>
<comment type="similarity">
    <text evidence="2">Belongs to the FAD-binding oxidoreductase/transferase type 4 family.</text>
</comment>
<evidence type="ECO:0000259" key="12">
    <source>
        <dbReference type="PROSITE" id="PS51387"/>
    </source>
</evidence>